<dbReference type="PROSITE" id="PS51792">
    <property type="entry name" value="YIPPEE"/>
    <property type="match status" value="1"/>
</dbReference>
<reference evidence="2" key="2">
    <citation type="submission" date="2020-05" db="UniProtKB">
        <authorList>
            <consortium name="EnsemblMetazoa"/>
        </authorList>
    </citation>
    <scope>IDENTIFICATION</scope>
    <source>
        <strain evidence="2">MINIMUS1</strain>
    </source>
</reference>
<protein>
    <submittedName>
        <fullName evidence="2">Protein yippee-like</fullName>
    </submittedName>
</protein>
<evidence type="ECO:0000313" key="2">
    <source>
        <dbReference type="EnsemblMetazoa" id="AMIN007955-PA"/>
    </source>
</evidence>
<accession>A0A182WC75</accession>
<dbReference type="AlphaFoldDB" id="A0A182WC75"/>
<dbReference type="InterPro" id="IPR039058">
    <property type="entry name" value="Yippee_fam"/>
</dbReference>
<dbReference type="STRING" id="112268.A0A182WC75"/>
<name>A0A182WC75_9DIPT</name>
<feature type="domain" description="Yippee" evidence="1">
    <location>
        <begin position="13"/>
        <end position="110"/>
    </location>
</feature>
<dbReference type="Proteomes" id="UP000075920">
    <property type="component" value="Unassembled WGS sequence"/>
</dbReference>
<evidence type="ECO:0000313" key="3">
    <source>
        <dbReference type="Proteomes" id="UP000075920"/>
    </source>
</evidence>
<dbReference type="VEuPathDB" id="VectorBase:AMIN007955"/>
<dbReference type="EnsemblMetazoa" id="AMIN007955-RA">
    <property type="protein sequence ID" value="AMIN007955-PA"/>
    <property type="gene ID" value="AMIN007955"/>
</dbReference>
<reference evidence="3" key="1">
    <citation type="submission" date="2013-03" db="EMBL/GenBank/DDBJ databases">
        <title>The Genome Sequence of Anopheles minimus MINIMUS1.</title>
        <authorList>
            <consortium name="The Broad Institute Genomics Platform"/>
            <person name="Neafsey D.E."/>
            <person name="Walton C."/>
            <person name="Walker B."/>
            <person name="Young S.K."/>
            <person name="Zeng Q."/>
            <person name="Gargeya S."/>
            <person name="Fitzgerald M."/>
            <person name="Haas B."/>
            <person name="Abouelleil A."/>
            <person name="Allen A.W."/>
            <person name="Alvarado L."/>
            <person name="Arachchi H.M."/>
            <person name="Berlin A.M."/>
            <person name="Chapman S.B."/>
            <person name="Gainer-Dewar J."/>
            <person name="Goldberg J."/>
            <person name="Griggs A."/>
            <person name="Gujja S."/>
            <person name="Hansen M."/>
            <person name="Howarth C."/>
            <person name="Imamovic A."/>
            <person name="Ireland A."/>
            <person name="Larimer J."/>
            <person name="McCowan C."/>
            <person name="Murphy C."/>
            <person name="Pearson M."/>
            <person name="Poon T.W."/>
            <person name="Priest M."/>
            <person name="Roberts A."/>
            <person name="Saif S."/>
            <person name="Shea T."/>
            <person name="Sisk P."/>
            <person name="Sykes S."/>
            <person name="Wortman J."/>
            <person name="Nusbaum C."/>
            <person name="Birren B."/>
        </authorList>
    </citation>
    <scope>NUCLEOTIDE SEQUENCE [LARGE SCALE GENOMIC DNA]</scope>
    <source>
        <strain evidence="3">MINIMUS1</strain>
    </source>
</reference>
<dbReference type="PANTHER" id="PTHR13848">
    <property type="entry name" value="PROTEIN YIPPEE-LIKE CG15309-RELATED"/>
    <property type="match status" value="1"/>
</dbReference>
<organism evidence="2 3">
    <name type="scientific">Anopheles minimus</name>
    <dbReference type="NCBI Taxonomy" id="112268"/>
    <lineage>
        <taxon>Eukaryota</taxon>
        <taxon>Metazoa</taxon>
        <taxon>Ecdysozoa</taxon>
        <taxon>Arthropoda</taxon>
        <taxon>Hexapoda</taxon>
        <taxon>Insecta</taxon>
        <taxon>Pterygota</taxon>
        <taxon>Neoptera</taxon>
        <taxon>Endopterygota</taxon>
        <taxon>Diptera</taxon>
        <taxon>Nematocera</taxon>
        <taxon>Culicoidea</taxon>
        <taxon>Culicidae</taxon>
        <taxon>Anophelinae</taxon>
        <taxon>Anopheles</taxon>
    </lineage>
</organism>
<evidence type="ECO:0000259" key="1">
    <source>
        <dbReference type="PROSITE" id="PS51792"/>
    </source>
</evidence>
<proteinExistence type="predicted"/>
<dbReference type="InterPro" id="IPR034751">
    <property type="entry name" value="Yippee"/>
</dbReference>
<keyword evidence="3" id="KW-1185">Reference proteome</keyword>
<sequence length="116" mass="13240">MGRTFLEHSNGEKLFNCAVCDTNLTNLKELISSRCYATTGPAKLFRRVVNLTYSEVRCRSMFAGQHLLRGVMCKRCKTELGFMYVFSMRTSQQCNEGAVLLERKLIVESKGFPDEQ</sequence>